<gene>
    <name evidence="5" type="ORF">F5147DRAFT_788447</name>
</gene>
<dbReference type="InterPro" id="IPR020472">
    <property type="entry name" value="WD40_PAC1"/>
</dbReference>
<dbReference type="PANTHER" id="PTHR19879:SF9">
    <property type="entry name" value="TRANSCRIPTION INITIATION FACTOR TFIID SUBUNIT 5"/>
    <property type="match status" value="1"/>
</dbReference>
<feature type="repeat" description="WD" evidence="3">
    <location>
        <begin position="189"/>
        <end position="230"/>
    </location>
</feature>
<proteinExistence type="predicted"/>
<feature type="repeat" description="WD" evidence="3">
    <location>
        <begin position="17"/>
        <end position="58"/>
    </location>
</feature>
<dbReference type="SMART" id="SM00320">
    <property type="entry name" value="WD40"/>
    <property type="match status" value="7"/>
</dbReference>
<keyword evidence="2" id="KW-0677">Repeat</keyword>
<dbReference type="InterPro" id="IPR010730">
    <property type="entry name" value="HET"/>
</dbReference>
<sequence>MRRTPAQTTELAPSYTMRVHTKAVTAIAFFKDGRQIVTASKNKTLRIWDMEKRAFIGEPFQGHSDIVMSVTVSPDDGRIVSAGGDGAIIIWDVESKQMLFKPLLKHTRRVSSVCFSPDGKRLASGSWDDTVIIWDAETGAVLSTLRHNVGMVQVLCVAFSPDGLKIAAGGSQGTIRVWRTGNTKLLLKINAHDDWVENVLWLPDGQQLVSASADKMIKFWDSSNGCRIGQPCTGHTSCVTSLAISTDGLFIATTSFDKTVRLWSTQSHQQIGQALEHTTWVSCIAISSSGEVVASADFDGNLQLWSIENTLSAAFGMDYAYITHRSKVKLGQKLHAQALSDAEKVIELNPSSYLGYELKYTALRGAQHYDDALEAFIIMLSKLDDAPDPWIRHNLSTNWNDIFSQSYAINTRAIQAQLENAPLRLINTYTGHLCDRDAQINAFAESTEYKELLHSLVMHAPLQMEPIKEAVAKYFNWDKVIYDLGPVGTMVKLQKFCKVARDAGHRWAWSDTCCIDQNNNVEVQQSVNSMFIWYHHSALTIIYLSDVPSSSESGALANSTWNMRGWTVQEFLAPKIVLFYQTDWTPYLDNRSCNHKRSVAIMWELERSTGINARALVDFRPGTKDAREKLRWASNRYTTREEDIAYSLFGIFDINLPVIYGEKRQKALGRLLQEIIAHSGDITALDWVGQSSDFNSCLPADISSYKAPSCTLPSVSENEMQMSVSALRNSIMAVQSASRLYTLLKNLNAPHFTNTRLQLPCIAFPLTEVRRSAGEDGDKCFTYEVKAHGLQDLQVTTEDRLAQFSPARRTRQSFLLIRPWNRYDLGLINFADKTQSVEDWPEPGSPGYNEPTTPELRLIVRLRQPFGRLLLAQQWGGEYKRIASDNKVVAQVRDMVSVDDMMDVRMLEIL</sequence>
<evidence type="ECO:0000256" key="1">
    <source>
        <dbReference type="ARBA" id="ARBA00022574"/>
    </source>
</evidence>
<dbReference type="PROSITE" id="PS00678">
    <property type="entry name" value="WD_REPEATS_1"/>
    <property type="match status" value="3"/>
</dbReference>
<dbReference type="Pfam" id="PF00400">
    <property type="entry name" value="WD40"/>
    <property type="match status" value="7"/>
</dbReference>
<dbReference type="PANTHER" id="PTHR19879">
    <property type="entry name" value="TRANSCRIPTION INITIATION FACTOR TFIID"/>
    <property type="match status" value="1"/>
</dbReference>
<dbReference type="InterPro" id="IPR001680">
    <property type="entry name" value="WD40_rpt"/>
</dbReference>
<feature type="repeat" description="WD" evidence="3">
    <location>
        <begin position="232"/>
        <end position="273"/>
    </location>
</feature>
<comment type="caution">
    <text evidence="5">The sequence shown here is derived from an EMBL/GenBank/DDBJ whole genome shotgun (WGS) entry which is preliminary data.</text>
</comment>
<protein>
    <submittedName>
        <fullName evidence="5">WD40-repeat-containing domain protein</fullName>
    </submittedName>
</protein>
<dbReference type="PROSITE" id="PS50294">
    <property type="entry name" value="WD_REPEATS_REGION"/>
    <property type="match status" value="6"/>
</dbReference>
<dbReference type="PRINTS" id="PR00320">
    <property type="entry name" value="GPROTEINBRPT"/>
</dbReference>
<dbReference type="SUPFAM" id="SSF50978">
    <property type="entry name" value="WD40 repeat-like"/>
    <property type="match status" value="1"/>
</dbReference>
<dbReference type="InterPro" id="IPR036322">
    <property type="entry name" value="WD40_repeat_dom_sf"/>
</dbReference>
<dbReference type="SUPFAM" id="SSF48452">
    <property type="entry name" value="TPR-like"/>
    <property type="match status" value="1"/>
</dbReference>
<dbReference type="Gene3D" id="1.25.40.10">
    <property type="entry name" value="Tetratricopeptide repeat domain"/>
    <property type="match status" value="1"/>
</dbReference>
<evidence type="ECO:0000313" key="6">
    <source>
        <dbReference type="Proteomes" id="UP000823399"/>
    </source>
</evidence>
<name>A0A9P7EUP4_9AGAM</name>
<evidence type="ECO:0000259" key="4">
    <source>
        <dbReference type="Pfam" id="PF06985"/>
    </source>
</evidence>
<dbReference type="Gene3D" id="2.130.10.10">
    <property type="entry name" value="YVTN repeat-like/Quinoprotein amine dehydrogenase"/>
    <property type="match status" value="3"/>
</dbReference>
<dbReference type="InterPro" id="IPR019775">
    <property type="entry name" value="WD40_repeat_CS"/>
</dbReference>
<dbReference type="AlphaFoldDB" id="A0A9P7EUP4"/>
<feature type="repeat" description="WD" evidence="3">
    <location>
        <begin position="154"/>
        <end position="188"/>
    </location>
</feature>
<feature type="repeat" description="WD" evidence="3">
    <location>
        <begin position="103"/>
        <end position="144"/>
    </location>
</feature>
<accession>A0A9P7EUP4</accession>
<dbReference type="EMBL" id="JABBWM010000113">
    <property type="protein sequence ID" value="KAG2089238.1"/>
    <property type="molecule type" value="Genomic_DNA"/>
</dbReference>
<dbReference type="InterPro" id="IPR011990">
    <property type="entry name" value="TPR-like_helical_dom_sf"/>
</dbReference>
<evidence type="ECO:0000256" key="2">
    <source>
        <dbReference type="ARBA" id="ARBA00022737"/>
    </source>
</evidence>
<dbReference type="RefSeq" id="XP_041285829.1">
    <property type="nucleotide sequence ID" value="XM_041442987.1"/>
</dbReference>
<dbReference type="InterPro" id="IPR015943">
    <property type="entry name" value="WD40/YVTN_repeat-like_dom_sf"/>
</dbReference>
<keyword evidence="6" id="KW-1185">Reference proteome</keyword>
<dbReference type="Pfam" id="PF06985">
    <property type="entry name" value="HET"/>
    <property type="match status" value="1"/>
</dbReference>
<dbReference type="CDD" id="cd00200">
    <property type="entry name" value="WD40"/>
    <property type="match status" value="1"/>
</dbReference>
<dbReference type="GeneID" id="64705246"/>
<feature type="domain" description="Heterokaryon incompatibility" evidence="4">
    <location>
        <begin position="492"/>
        <end position="551"/>
    </location>
</feature>
<feature type="repeat" description="WD" evidence="3">
    <location>
        <begin position="274"/>
        <end position="309"/>
    </location>
</feature>
<dbReference type="PROSITE" id="PS50082">
    <property type="entry name" value="WD_REPEATS_2"/>
    <property type="match status" value="7"/>
</dbReference>
<feature type="repeat" description="WD" evidence="3">
    <location>
        <begin position="60"/>
        <end position="101"/>
    </location>
</feature>
<dbReference type="OrthoDB" id="2659484at2759"/>
<reference evidence="5" key="1">
    <citation type="journal article" date="2020" name="New Phytol.">
        <title>Comparative genomics reveals dynamic genome evolution in host specialist ectomycorrhizal fungi.</title>
        <authorList>
            <person name="Lofgren L.A."/>
            <person name="Nguyen N.H."/>
            <person name="Vilgalys R."/>
            <person name="Ruytinx J."/>
            <person name="Liao H.L."/>
            <person name="Branco S."/>
            <person name="Kuo A."/>
            <person name="LaButti K."/>
            <person name="Lipzen A."/>
            <person name="Andreopoulos W."/>
            <person name="Pangilinan J."/>
            <person name="Riley R."/>
            <person name="Hundley H."/>
            <person name="Na H."/>
            <person name="Barry K."/>
            <person name="Grigoriev I.V."/>
            <person name="Stajich J.E."/>
            <person name="Kennedy P.G."/>
        </authorList>
    </citation>
    <scope>NUCLEOTIDE SEQUENCE</scope>
    <source>
        <strain evidence="5">FC423</strain>
    </source>
</reference>
<keyword evidence="1 3" id="KW-0853">WD repeat</keyword>
<evidence type="ECO:0000256" key="3">
    <source>
        <dbReference type="PROSITE-ProRule" id="PRU00221"/>
    </source>
</evidence>
<organism evidence="5 6">
    <name type="scientific">Suillus discolor</name>
    <dbReference type="NCBI Taxonomy" id="1912936"/>
    <lineage>
        <taxon>Eukaryota</taxon>
        <taxon>Fungi</taxon>
        <taxon>Dikarya</taxon>
        <taxon>Basidiomycota</taxon>
        <taxon>Agaricomycotina</taxon>
        <taxon>Agaricomycetes</taxon>
        <taxon>Agaricomycetidae</taxon>
        <taxon>Boletales</taxon>
        <taxon>Suillineae</taxon>
        <taxon>Suillaceae</taxon>
        <taxon>Suillus</taxon>
    </lineage>
</organism>
<evidence type="ECO:0000313" key="5">
    <source>
        <dbReference type="EMBL" id="KAG2089238.1"/>
    </source>
</evidence>
<dbReference type="Proteomes" id="UP000823399">
    <property type="component" value="Unassembled WGS sequence"/>
</dbReference>